<reference evidence="6 7" key="1">
    <citation type="submission" date="2019-10" db="EMBL/GenBank/DDBJ databases">
        <authorList>
            <person name="Palmer J.M."/>
        </authorList>
    </citation>
    <scope>NUCLEOTIDE SEQUENCE [LARGE SCALE GENOMIC DNA]</scope>
    <source>
        <strain evidence="6 7">TWF730</strain>
    </source>
</reference>
<dbReference type="GO" id="GO:0032259">
    <property type="term" value="P:methylation"/>
    <property type="evidence" value="ECO:0007669"/>
    <property type="project" value="UniProtKB-KW"/>
</dbReference>
<evidence type="ECO:0000256" key="4">
    <source>
        <dbReference type="SAM" id="MobiDB-lite"/>
    </source>
</evidence>
<feature type="region of interest" description="Disordered" evidence="4">
    <location>
        <begin position="492"/>
        <end position="512"/>
    </location>
</feature>
<dbReference type="Gene3D" id="3.40.50.150">
    <property type="entry name" value="Vaccinia Virus protein VP39"/>
    <property type="match status" value="1"/>
</dbReference>
<gene>
    <name evidence="6" type="ORF">TWF730_008836</name>
</gene>
<keyword evidence="7" id="KW-1185">Reference proteome</keyword>
<evidence type="ECO:0000313" key="6">
    <source>
        <dbReference type="EMBL" id="KAK6354432.1"/>
    </source>
</evidence>
<feature type="compositionally biased region" description="Basic and acidic residues" evidence="4">
    <location>
        <begin position="115"/>
        <end position="126"/>
    </location>
</feature>
<comment type="caution">
    <text evidence="6">The sequence shown here is derived from an EMBL/GenBank/DDBJ whole genome shotgun (WGS) entry which is preliminary data.</text>
</comment>
<dbReference type="SUPFAM" id="SSF53335">
    <property type="entry name" value="S-adenosyl-L-methionine-dependent methyltransferases"/>
    <property type="match status" value="1"/>
</dbReference>
<comment type="similarity">
    <text evidence="1">Belongs to the methyltransferase superfamily. METL family.</text>
</comment>
<feature type="compositionally biased region" description="Low complexity" evidence="4">
    <location>
        <begin position="57"/>
        <end position="111"/>
    </location>
</feature>
<dbReference type="Pfam" id="PF08242">
    <property type="entry name" value="Methyltransf_12"/>
    <property type="match status" value="1"/>
</dbReference>
<dbReference type="InterPro" id="IPR029063">
    <property type="entry name" value="SAM-dependent_MTases_sf"/>
</dbReference>
<evidence type="ECO:0000256" key="3">
    <source>
        <dbReference type="ARBA" id="ARBA00022679"/>
    </source>
</evidence>
<feature type="compositionally biased region" description="Basic and acidic residues" evidence="4">
    <location>
        <begin position="383"/>
        <end position="400"/>
    </location>
</feature>
<feature type="compositionally biased region" description="Pro residues" evidence="4">
    <location>
        <begin position="1"/>
        <end position="16"/>
    </location>
</feature>
<proteinExistence type="inferred from homology"/>
<feature type="region of interest" description="Disordered" evidence="4">
    <location>
        <begin position="383"/>
        <end position="411"/>
    </location>
</feature>
<protein>
    <recommendedName>
        <fullName evidence="5">Methyltransferase type 12 domain-containing protein</fullName>
    </recommendedName>
</protein>
<accession>A0AAV9V6Q5</accession>
<feature type="compositionally biased region" description="Acidic residues" evidence="4">
    <location>
        <begin position="401"/>
        <end position="410"/>
    </location>
</feature>
<dbReference type="AlphaFoldDB" id="A0AAV9V6Q5"/>
<keyword evidence="2" id="KW-0489">Methyltransferase</keyword>
<organism evidence="6 7">
    <name type="scientific">Orbilia blumenaviensis</name>
    <dbReference type="NCBI Taxonomy" id="1796055"/>
    <lineage>
        <taxon>Eukaryota</taxon>
        <taxon>Fungi</taxon>
        <taxon>Dikarya</taxon>
        <taxon>Ascomycota</taxon>
        <taxon>Pezizomycotina</taxon>
        <taxon>Orbiliomycetes</taxon>
        <taxon>Orbiliales</taxon>
        <taxon>Orbiliaceae</taxon>
        <taxon>Orbilia</taxon>
    </lineage>
</organism>
<evidence type="ECO:0000256" key="1">
    <source>
        <dbReference type="ARBA" id="ARBA00009725"/>
    </source>
</evidence>
<evidence type="ECO:0000256" key="2">
    <source>
        <dbReference type="ARBA" id="ARBA00022603"/>
    </source>
</evidence>
<name>A0AAV9V6Q5_9PEZI</name>
<feature type="domain" description="Methyltransferase type 12" evidence="5">
    <location>
        <begin position="227"/>
        <end position="334"/>
    </location>
</feature>
<dbReference type="Proteomes" id="UP001373714">
    <property type="component" value="Unassembled WGS sequence"/>
</dbReference>
<dbReference type="InterPro" id="IPR013217">
    <property type="entry name" value="Methyltransf_12"/>
</dbReference>
<keyword evidence="3" id="KW-0808">Transferase</keyword>
<dbReference type="GO" id="GO:0052735">
    <property type="term" value="F:tRNA (cytidine-3-)-methyltransferase activity"/>
    <property type="evidence" value="ECO:0007669"/>
    <property type="project" value="TreeGrafter"/>
</dbReference>
<dbReference type="PANTHER" id="PTHR22809:SF11">
    <property type="entry name" value="TRNA N(3)-METHYLCYTIDINE METHYLTRANSFERASE METTL2"/>
    <property type="match status" value="1"/>
</dbReference>
<dbReference type="EMBL" id="JAVHNS010000005">
    <property type="protein sequence ID" value="KAK6354432.1"/>
    <property type="molecule type" value="Genomic_DNA"/>
</dbReference>
<dbReference type="CDD" id="cd02440">
    <property type="entry name" value="AdoMet_MTases"/>
    <property type="match status" value="1"/>
</dbReference>
<feature type="region of interest" description="Disordered" evidence="4">
    <location>
        <begin position="1"/>
        <end position="131"/>
    </location>
</feature>
<sequence>MTDPQPPPIASSPPPSLSTEEEGSSTSKITIPPPPNPSLTNPSNKPPRTRQIADAVLLSSSLPSKPSSKPSIGSDLSSTTTTATTTNNNDNSDDATTTTTTTTTTPNNNNNVTEKPPKPDGLKRSDPFQFGTRYLEDGDDEFSFNAWDHVEVDDGYKAYAEGQYDMQRKNPVNDFDKNRFNSQPEKWWNNFYKNNRENFFKDRKWLQQEFPILTTATAATSPPIRLLEVGCGAGNTLFPILASNKNPNFHIHGADFSKTSIDLIRSNELYTQHHPKHISASVWDLGNSSGTLPEGIEPESLDVVILIFVFSALHPDQWKYAVRNVNRCLKPGGKVLFRDYGRGDLAQVRFKKGRFLQENFYIRGDGTRVYFFDREELGGIFDPEFRNDRNQEDGMEKKEEEEKEEGEEREETGMKVVLLGVDRRMLVNRARRIKMHRCWLQGLFVKGGDEEVQNTLAQQSGPEPQWMRVAHTDVSDHAQGDKEVEEVQVVDTPGLEEQVKGLDLGSTPSVES</sequence>
<dbReference type="PANTHER" id="PTHR22809">
    <property type="entry name" value="METHYLTRANSFERASE-RELATED"/>
    <property type="match status" value="1"/>
</dbReference>
<evidence type="ECO:0000313" key="7">
    <source>
        <dbReference type="Proteomes" id="UP001373714"/>
    </source>
</evidence>
<dbReference type="InterPro" id="IPR026113">
    <property type="entry name" value="METTL2/6/8-like"/>
</dbReference>
<evidence type="ECO:0000259" key="5">
    <source>
        <dbReference type="Pfam" id="PF08242"/>
    </source>
</evidence>